<protein>
    <submittedName>
        <fullName evidence="2">Uncharacterized protein</fullName>
    </submittedName>
</protein>
<feature type="transmembrane region" description="Helical" evidence="1">
    <location>
        <begin position="32"/>
        <end position="52"/>
    </location>
</feature>
<keyword evidence="1" id="KW-0812">Transmembrane</keyword>
<sequence length="129" mass="13620">MIIIVGLILLVVFTVRIRSVLRATGATRWARAAVTLFLATCTLYAWGLFHVLGGGLRRDKTCEFFEGAGYVPGEARESLLPLSSTCDAHHDMVPGYVNPGLAVLCAATLAAVAAAVTLAVRGPRPPGSR</sequence>
<evidence type="ECO:0000313" key="2">
    <source>
        <dbReference type="EMBL" id="KJY38147.1"/>
    </source>
</evidence>
<dbReference type="AlphaFoldDB" id="A0A0F4JUV6"/>
<keyword evidence="1" id="KW-0472">Membrane</keyword>
<organism evidence="2 3">
    <name type="scientific">Streptomyces katrae</name>
    <dbReference type="NCBI Taxonomy" id="68223"/>
    <lineage>
        <taxon>Bacteria</taxon>
        <taxon>Bacillati</taxon>
        <taxon>Actinomycetota</taxon>
        <taxon>Actinomycetes</taxon>
        <taxon>Kitasatosporales</taxon>
        <taxon>Streptomycetaceae</taxon>
        <taxon>Streptomyces</taxon>
    </lineage>
</organism>
<dbReference type="EMBL" id="JZWV01000076">
    <property type="protein sequence ID" value="KJY38147.1"/>
    <property type="molecule type" value="Genomic_DNA"/>
</dbReference>
<evidence type="ECO:0000256" key="1">
    <source>
        <dbReference type="SAM" id="Phobius"/>
    </source>
</evidence>
<keyword evidence="3" id="KW-1185">Reference proteome</keyword>
<dbReference type="RefSeq" id="WP_045945975.1">
    <property type="nucleotide sequence ID" value="NZ_JZWV01000076.1"/>
</dbReference>
<accession>A0A0F4JUV6</accession>
<gene>
    <name evidence="2" type="ORF">VR44_04135</name>
</gene>
<keyword evidence="1" id="KW-1133">Transmembrane helix</keyword>
<dbReference type="PATRIC" id="fig|68223.7.peg.115"/>
<reference evidence="2 3" key="1">
    <citation type="submission" date="2015-02" db="EMBL/GenBank/DDBJ databases">
        <authorList>
            <person name="Ju K.-S."/>
            <person name="Doroghazi J.R."/>
            <person name="Metcalf W."/>
        </authorList>
    </citation>
    <scope>NUCLEOTIDE SEQUENCE [LARGE SCALE GENOMIC DNA]</scope>
    <source>
        <strain evidence="2 3">NRRL ISP-5550</strain>
    </source>
</reference>
<dbReference type="OrthoDB" id="4230909at2"/>
<dbReference type="Proteomes" id="UP000033551">
    <property type="component" value="Unassembled WGS sequence"/>
</dbReference>
<name>A0A0F4JUV6_9ACTN</name>
<dbReference type="STRING" id="68223.GCA_002028425_02594"/>
<comment type="caution">
    <text evidence="2">The sequence shown here is derived from an EMBL/GenBank/DDBJ whole genome shotgun (WGS) entry which is preliminary data.</text>
</comment>
<evidence type="ECO:0000313" key="3">
    <source>
        <dbReference type="Proteomes" id="UP000033551"/>
    </source>
</evidence>
<feature type="transmembrane region" description="Helical" evidence="1">
    <location>
        <begin position="101"/>
        <end position="120"/>
    </location>
</feature>
<proteinExistence type="predicted"/>